<feature type="transmembrane region" description="Helical" evidence="1">
    <location>
        <begin position="34"/>
        <end position="52"/>
    </location>
</feature>
<reference evidence="2 3" key="1">
    <citation type="journal article" date="2014" name="Genome Announc.">
        <title>Draft Genome Sequences of a Phylogenetically Diverse Suite of Pseudomonas syringae Strains from Multiple Source Populations.</title>
        <authorList>
            <person name="Baltrus D.A."/>
            <person name="Yourstone S."/>
            <person name="Lind A."/>
            <person name="Guilbaud C."/>
            <person name="Sands D.C."/>
            <person name="Jones C.D."/>
            <person name="Morris C.E."/>
            <person name="Dangl J.L."/>
        </authorList>
    </citation>
    <scope>NUCLEOTIDE SEQUENCE [LARGE SCALE GENOMIC DNA]</scope>
    <source>
        <strain evidence="2 3">CC1524</strain>
    </source>
</reference>
<sequence length="138" mass="14095">MAAESVVGAAVVTGVANGAGVAMAGLLLTTDQSLAMGAIGGCCMFLAASASIPWSSKLFYAIGSFIFGYLSGIFLIGLGSDTGLAALAACFVSALISWIVGSLKRWADGGPKPDWLEWVSGIVGNFLPAFLKRGKRDE</sequence>
<keyword evidence="1" id="KW-0812">Transmembrane</keyword>
<evidence type="ECO:0000313" key="3">
    <source>
        <dbReference type="Proteomes" id="UP000464644"/>
    </source>
</evidence>
<keyword evidence="1" id="KW-0472">Membrane</keyword>
<evidence type="ECO:0000313" key="2">
    <source>
        <dbReference type="EMBL" id="QHF03325.1"/>
    </source>
</evidence>
<feature type="transmembrane region" description="Helical" evidence="1">
    <location>
        <begin position="58"/>
        <end position="77"/>
    </location>
</feature>
<dbReference type="Proteomes" id="UP000464644">
    <property type="component" value="Chromosome"/>
</dbReference>
<keyword evidence="3" id="KW-1185">Reference proteome</keyword>
<name>A0ABX6HCM7_9PSED</name>
<evidence type="ECO:0000256" key="1">
    <source>
        <dbReference type="SAM" id="Phobius"/>
    </source>
</evidence>
<dbReference type="Pfam" id="PF16931">
    <property type="entry name" value="Phage_holin_8"/>
    <property type="match status" value="1"/>
</dbReference>
<accession>A0ABX6HCM7</accession>
<keyword evidence="1" id="KW-1133">Transmembrane helix</keyword>
<feature type="transmembrane region" description="Helical" evidence="1">
    <location>
        <begin position="6"/>
        <end position="27"/>
    </location>
</feature>
<gene>
    <name evidence="2" type="ORF">N015_13275</name>
</gene>
<proteinExistence type="predicted"/>
<dbReference type="RefSeq" id="WP_024685090.1">
    <property type="nucleotide sequence ID" value="NZ_CP047265.1"/>
</dbReference>
<dbReference type="InterPro" id="IPR032637">
    <property type="entry name" value="Phage_holin-like"/>
</dbReference>
<protein>
    <recommendedName>
        <fullName evidence="4">Phage holin</fullName>
    </recommendedName>
</protein>
<feature type="transmembrane region" description="Helical" evidence="1">
    <location>
        <begin position="84"/>
        <end position="103"/>
    </location>
</feature>
<evidence type="ECO:0008006" key="4">
    <source>
        <dbReference type="Google" id="ProtNLM"/>
    </source>
</evidence>
<organism evidence="2 3">
    <name type="scientific">Pseudomonas asturiensis</name>
    <dbReference type="NCBI Taxonomy" id="1190415"/>
    <lineage>
        <taxon>Bacteria</taxon>
        <taxon>Pseudomonadati</taxon>
        <taxon>Pseudomonadota</taxon>
        <taxon>Gammaproteobacteria</taxon>
        <taxon>Pseudomonadales</taxon>
        <taxon>Pseudomonadaceae</taxon>
        <taxon>Pseudomonas</taxon>
    </lineage>
</organism>
<dbReference type="EMBL" id="CP047265">
    <property type="protein sequence ID" value="QHF03325.1"/>
    <property type="molecule type" value="Genomic_DNA"/>
</dbReference>